<sequence length="259" mass="30785">MFKYLSIIRYLFFLITNRLVLFDSNCQIDQLSFLDILPIEMVIYITNFLDNETKWLLSSVNKFFRKAIFKNYVNSPISQKIYYNYKISHSYLYNSPRIHLEECSTNYIKYFQKNGKRCSSYGYMMNYHDVLECDMNKKDCLFAILDQNVRVVIMFKISSKNVIRNWFNTTITINLNDRDSTTLLLFLDMIYKYKYHILNSIPKDSLTMKLENITINNQAYNNEDLSQYSQIGLVIIADLSALNELPNYICTNASYFIKN</sequence>
<organism evidence="1">
    <name type="scientific">Klosneuvirus KNV1</name>
    <dbReference type="NCBI Taxonomy" id="1977640"/>
    <lineage>
        <taxon>Viruses</taxon>
        <taxon>Varidnaviria</taxon>
        <taxon>Bamfordvirae</taxon>
        <taxon>Nucleocytoviricota</taxon>
        <taxon>Megaviricetes</taxon>
        <taxon>Imitervirales</taxon>
        <taxon>Mimiviridae</taxon>
        <taxon>Klosneuvirinae</taxon>
        <taxon>Klosneuvirus</taxon>
    </lineage>
</organism>
<name>A0A1V0SLD9_9VIRU</name>
<evidence type="ECO:0008006" key="2">
    <source>
        <dbReference type="Google" id="ProtNLM"/>
    </source>
</evidence>
<dbReference type="InterPro" id="IPR036047">
    <property type="entry name" value="F-box-like_dom_sf"/>
</dbReference>
<gene>
    <name evidence="1" type="ORF">Klosneuvirus_6_94</name>
</gene>
<accession>A0A1V0SLD9</accession>
<proteinExistence type="predicted"/>
<protein>
    <recommendedName>
        <fullName evidence="2">F-box domain-containing protein</fullName>
    </recommendedName>
</protein>
<evidence type="ECO:0000313" key="1">
    <source>
        <dbReference type="EMBL" id="ARF12532.1"/>
    </source>
</evidence>
<dbReference type="EMBL" id="KY684113">
    <property type="protein sequence ID" value="ARF12532.1"/>
    <property type="molecule type" value="Genomic_DNA"/>
</dbReference>
<reference evidence="1" key="1">
    <citation type="journal article" date="2017" name="Science">
        <title>Giant viruses with an expanded complement of translation system components.</title>
        <authorList>
            <person name="Schulz F."/>
            <person name="Yutin N."/>
            <person name="Ivanova N.N."/>
            <person name="Ortega D.R."/>
            <person name="Lee T.K."/>
            <person name="Vierheilig J."/>
            <person name="Daims H."/>
            <person name="Horn M."/>
            <person name="Wagner M."/>
            <person name="Jensen G.J."/>
            <person name="Kyrpides N.C."/>
            <person name="Koonin E.V."/>
            <person name="Woyke T."/>
        </authorList>
    </citation>
    <scope>NUCLEOTIDE SEQUENCE</scope>
    <source>
        <strain evidence="1">KNV1</strain>
    </source>
</reference>
<dbReference type="SUPFAM" id="SSF81383">
    <property type="entry name" value="F-box domain"/>
    <property type="match status" value="1"/>
</dbReference>